<keyword evidence="2" id="KW-1185">Reference proteome</keyword>
<evidence type="ECO:0000313" key="1">
    <source>
        <dbReference type="EMBL" id="KAH3671645.1"/>
    </source>
</evidence>
<evidence type="ECO:0000313" key="2">
    <source>
        <dbReference type="Proteomes" id="UP000769157"/>
    </source>
</evidence>
<accession>A0A9P8TAS7</accession>
<dbReference type="Proteomes" id="UP000769157">
    <property type="component" value="Unassembled WGS sequence"/>
</dbReference>
<protein>
    <submittedName>
        <fullName evidence="1">Uncharacterized protein</fullName>
    </submittedName>
</protein>
<proteinExistence type="predicted"/>
<comment type="caution">
    <text evidence="1">The sequence shown here is derived from an EMBL/GenBank/DDBJ whole genome shotgun (WGS) entry which is preliminary data.</text>
</comment>
<dbReference type="GeneID" id="70232318"/>
<gene>
    <name evidence="1" type="ORF">OGAPHI_000350</name>
</gene>
<dbReference type="RefSeq" id="XP_046064821.1">
    <property type="nucleotide sequence ID" value="XM_046204500.1"/>
</dbReference>
<dbReference type="AlphaFoldDB" id="A0A9P8TAS7"/>
<reference evidence="1" key="1">
    <citation type="journal article" date="2021" name="Open Biol.">
        <title>Shared evolutionary footprints suggest mitochondrial oxidative damage underlies multiple complex I losses in fungi.</title>
        <authorList>
            <person name="Schikora-Tamarit M.A."/>
            <person name="Marcet-Houben M."/>
            <person name="Nosek J."/>
            <person name="Gabaldon T."/>
        </authorList>
    </citation>
    <scope>NUCLEOTIDE SEQUENCE</scope>
    <source>
        <strain evidence="1">CBS6075</strain>
    </source>
</reference>
<name>A0A9P8TAS7_9ASCO</name>
<organism evidence="1 2">
    <name type="scientific">Ogataea philodendri</name>
    <dbReference type="NCBI Taxonomy" id="1378263"/>
    <lineage>
        <taxon>Eukaryota</taxon>
        <taxon>Fungi</taxon>
        <taxon>Dikarya</taxon>
        <taxon>Ascomycota</taxon>
        <taxon>Saccharomycotina</taxon>
        <taxon>Pichiomycetes</taxon>
        <taxon>Pichiales</taxon>
        <taxon>Pichiaceae</taxon>
        <taxon>Ogataea</taxon>
    </lineage>
</organism>
<sequence length="83" mass="9296">MLAIVASSFSLQLGHNFGALANAVLMMDSQLIHLELLTMGVLKLSWSRLKLNVWRGSSSNHELISTPHKLKIRWRGGMRTLVI</sequence>
<reference evidence="1" key="2">
    <citation type="submission" date="2021-01" db="EMBL/GenBank/DDBJ databases">
        <authorList>
            <person name="Schikora-Tamarit M.A."/>
        </authorList>
    </citation>
    <scope>NUCLEOTIDE SEQUENCE</scope>
    <source>
        <strain evidence="1">CBS6075</strain>
    </source>
</reference>
<dbReference type="EMBL" id="JAEUBE010000055">
    <property type="protein sequence ID" value="KAH3671645.1"/>
    <property type="molecule type" value="Genomic_DNA"/>
</dbReference>